<dbReference type="STRING" id="283909.R7TM41"/>
<reference evidence="7" key="1">
    <citation type="submission" date="2012-12" db="EMBL/GenBank/DDBJ databases">
        <authorList>
            <person name="Hellsten U."/>
            <person name="Grimwood J."/>
            <person name="Chapman J.A."/>
            <person name="Shapiro H."/>
            <person name="Aerts A."/>
            <person name="Otillar R.P."/>
            <person name="Terry A.Y."/>
            <person name="Boore J.L."/>
            <person name="Simakov O."/>
            <person name="Marletaz F."/>
            <person name="Cho S.-J."/>
            <person name="Edsinger-Gonzales E."/>
            <person name="Havlak P."/>
            <person name="Kuo D.-H."/>
            <person name="Larsson T."/>
            <person name="Lv J."/>
            <person name="Arendt D."/>
            <person name="Savage R."/>
            <person name="Osoegawa K."/>
            <person name="de Jong P."/>
            <person name="Lindberg D.R."/>
            <person name="Seaver E.C."/>
            <person name="Weisblat D.A."/>
            <person name="Putnam N.H."/>
            <person name="Grigoriev I.V."/>
            <person name="Rokhsar D.S."/>
        </authorList>
    </citation>
    <scope>NUCLEOTIDE SEQUENCE</scope>
    <source>
        <strain evidence="7">I ESC-2004</strain>
    </source>
</reference>
<dbReference type="Gene3D" id="3.90.226.10">
    <property type="entry name" value="2-enoyl-CoA Hydratase, Chain A, domain 1"/>
    <property type="match status" value="1"/>
</dbReference>
<proteinExistence type="predicted"/>
<accession>R7TM41</accession>
<dbReference type="Proteomes" id="UP000014760">
    <property type="component" value="Unassembled WGS sequence"/>
</dbReference>
<evidence type="ECO:0000256" key="4">
    <source>
        <dbReference type="SAM" id="Phobius"/>
    </source>
</evidence>
<keyword evidence="4" id="KW-0472">Membrane</keyword>
<name>R7TM41_CAPTE</name>
<dbReference type="InterPro" id="IPR001753">
    <property type="entry name" value="Enoyl-CoA_hydra/iso"/>
</dbReference>
<dbReference type="PANTHER" id="PTHR11941:SF75">
    <property type="entry name" value="ENOYL-COA HYDRATASE_ISOMERASE FAMILY PROTEIN"/>
    <property type="match status" value="1"/>
</dbReference>
<dbReference type="SUPFAM" id="SSF52096">
    <property type="entry name" value="ClpP/crotonase"/>
    <property type="match status" value="1"/>
</dbReference>
<keyword evidence="7" id="KW-1185">Reference proteome</keyword>
<dbReference type="PANTHER" id="PTHR11941">
    <property type="entry name" value="ENOYL-COA HYDRATASE-RELATED"/>
    <property type="match status" value="1"/>
</dbReference>
<dbReference type="OrthoDB" id="1696280at2759"/>
<evidence type="ECO:0000256" key="1">
    <source>
        <dbReference type="ARBA" id="ARBA00000452"/>
    </source>
</evidence>
<dbReference type="OMA" id="MPFTVGM"/>
<evidence type="ECO:0008006" key="8">
    <source>
        <dbReference type="Google" id="ProtNLM"/>
    </source>
</evidence>
<dbReference type="FunFam" id="3.90.226.10:FF:000049">
    <property type="entry name" value="Enoyl-CoA delta isomerase 3"/>
    <property type="match status" value="1"/>
</dbReference>
<keyword evidence="4" id="KW-0812">Transmembrane</keyword>
<dbReference type="HOGENOM" id="CLU_009834_3_2_1"/>
<feature type="transmembrane region" description="Helical" evidence="4">
    <location>
        <begin position="96"/>
        <end position="119"/>
    </location>
</feature>
<dbReference type="AlphaFoldDB" id="R7TM41"/>
<dbReference type="InterPro" id="IPR029045">
    <property type="entry name" value="ClpP/crotonase-like_dom_sf"/>
</dbReference>
<dbReference type="EMBL" id="KB310063">
    <property type="protein sequence ID" value="ELT92626.1"/>
    <property type="molecule type" value="Genomic_DNA"/>
</dbReference>
<evidence type="ECO:0000313" key="5">
    <source>
        <dbReference type="EMBL" id="ELT92626.1"/>
    </source>
</evidence>
<gene>
    <name evidence="5" type="ORF">CAPTEDRAFT_226218</name>
</gene>
<dbReference type="EMBL" id="AMQN01013244">
    <property type="status" value="NOT_ANNOTATED_CDS"/>
    <property type="molecule type" value="Genomic_DNA"/>
</dbReference>
<reference evidence="5 7" key="2">
    <citation type="journal article" date="2013" name="Nature">
        <title>Insights into bilaterian evolution from three spiralian genomes.</title>
        <authorList>
            <person name="Simakov O."/>
            <person name="Marletaz F."/>
            <person name="Cho S.J."/>
            <person name="Edsinger-Gonzales E."/>
            <person name="Havlak P."/>
            <person name="Hellsten U."/>
            <person name="Kuo D.H."/>
            <person name="Larsson T."/>
            <person name="Lv J."/>
            <person name="Arendt D."/>
            <person name="Savage R."/>
            <person name="Osoegawa K."/>
            <person name="de Jong P."/>
            <person name="Grimwood J."/>
            <person name="Chapman J.A."/>
            <person name="Shapiro H."/>
            <person name="Aerts A."/>
            <person name="Otillar R.P."/>
            <person name="Terry A.Y."/>
            <person name="Boore J.L."/>
            <person name="Grigoriev I.V."/>
            <person name="Lindberg D.R."/>
            <person name="Seaver E.C."/>
            <person name="Weisblat D.A."/>
            <person name="Putnam N.H."/>
            <person name="Rokhsar D.S."/>
        </authorList>
    </citation>
    <scope>NUCLEOTIDE SEQUENCE</scope>
    <source>
        <strain evidence="5 7">I ESC-2004</strain>
    </source>
</reference>
<evidence type="ECO:0000256" key="3">
    <source>
        <dbReference type="ARBA" id="ARBA00023098"/>
    </source>
</evidence>
<organism evidence="5">
    <name type="scientific">Capitella teleta</name>
    <name type="common">Polychaete worm</name>
    <dbReference type="NCBI Taxonomy" id="283909"/>
    <lineage>
        <taxon>Eukaryota</taxon>
        <taxon>Metazoa</taxon>
        <taxon>Spiralia</taxon>
        <taxon>Lophotrochozoa</taxon>
        <taxon>Annelida</taxon>
        <taxon>Polychaeta</taxon>
        <taxon>Sedentaria</taxon>
        <taxon>Scolecida</taxon>
        <taxon>Capitellidae</taxon>
        <taxon>Capitella</taxon>
    </lineage>
</organism>
<dbReference type="GO" id="GO:0004165">
    <property type="term" value="F:delta(3)-delta(2)-enoyl-CoA isomerase activity"/>
    <property type="evidence" value="ECO:0007669"/>
    <property type="project" value="UniProtKB-EC"/>
</dbReference>
<dbReference type="GO" id="GO:0006635">
    <property type="term" value="P:fatty acid beta-oxidation"/>
    <property type="evidence" value="ECO:0007669"/>
    <property type="project" value="TreeGrafter"/>
</dbReference>
<comment type="catalytic activity">
    <reaction evidence="2">
        <text>a (3E)-enoyl-CoA = a 4-saturated (2E)-enoyl-CoA</text>
        <dbReference type="Rhea" id="RHEA:45228"/>
        <dbReference type="ChEBI" id="CHEBI:58521"/>
        <dbReference type="ChEBI" id="CHEBI:85097"/>
        <dbReference type="EC" id="5.3.3.8"/>
    </reaction>
</comment>
<dbReference type="Pfam" id="PF00378">
    <property type="entry name" value="ECH_1"/>
    <property type="match status" value="1"/>
</dbReference>
<sequence length="245" mass="27439">MNEAEMTSKGGCEVVFRDDIAILTMQMGENRFNEHFFNEIGSKLDQVEKNANCRILITTGSDRFFSNGLDLDYVSTLDADGVREYSLKVKHLMYRILTFPLLTIAAINGHAFAGGAFLAMSHDYQVMNTCRGWWCLNEVLIGIPFNYFFRELAKAKLPTPAYHQATVLGRRFTGGEALQAGIVSRVVAGPVLPQTLMLAREVYPKDGYDRQTLRGFKESAYDYIIHNDTSIDAHGLSAHAQKAKL</sequence>
<protein>
    <recommendedName>
        <fullName evidence="8">Enoyl-CoA hydratase</fullName>
    </recommendedName>
</protein>
<evidence type="ECO:0000313" key="7">
    <source>
        <dbReference type="Proteomes" id="UP000014760"/>
    </source>
</evidence>
<dbReference type="EnsemblMetazoa" id="CapteT226218">
    <property type="protein sequence ID" value="CapteP226218"/>
    <property type="gene ID" value="CapteG226218"/>
</dbReference>
<comment type="catalytic activity">
    <reaction evidence="1">
        <text>a (3Z)-enoyl-CoA = a 4-saturated (2E)-enoyl-CoA</text>
        <dbReference type="Rhea" id="RHEA:45900"/>
        <dbReference type="ChEBI" id="CHEBI:85097"/>
        <dbReference type="ChEBI" id="CHEBI:85489"/>
        <dbReference type="EC" id="5.3.3.8"/>
    </reaction>
</comment>
<keyword evidence="4" id="KW-1133">Transmembrane helix</keyword>
<reference evidence="6" key="3">
    <citation type="submission" date="2015-06" db="UniProtKB">
        <authorList>
            <consortium name="EnsemblMetazoa"/>
        </authorList>
    </citation>
    <scope>IDENTIFICATION</scope>
</reference>
<evidence type="ECO:0000313" key="6">
    <source>
        <dbReference type="EnsemblMetazoa" id="CapteP226218"/>
    </source>
</evidence>
<evidence type="ECO:0000256" key="2">
    <source>
        <dbReference type="ARBA" id="ARBA00000765"/>
    </source>
</evidence>
<keyword evidence="3" id="KW-0443">Lipid metabolism</keyword>
<dbReference type="CDD" id="cd06558">
    <property type="entry name" value="crotonase-like"/>
    <property type="match status" value="1"/>
</dbReference>
<dbReference type="GO" id="GO:0005777">
    <property type="term" value="C:peroxisome"/>
    <property type="evidence" value="ECO:0007669"/>
    <property type="project" value="TreeGrafter"/>
</dbReference>
<feature type="transmembrane region" description="Helical" evidence="4">
    <location>
        <begin position="131"/>
        <end position="149"/>
    </location>
</feature>